<dbReference type="Pfam" id="PF00452">
    <property type="entry name" value="Bcl-2"/>
    <property type="match status" value="1"/>
</dbReference>
<evidence type="ECO:0000313" key="6">
    <source>
        <dbReference type="Proteomes" id="UP000515154"/>
    </source>
</evidence>
<keyword evidence="6" id="KW-1185">Reference proteome</keyword>
<reference evidence="7" key="1">
    <citation type="submission" date="2025-08" db="UniProtKB">
        <authorList>
            <consortium name="RefSeq"/>
        </authorList>
    </citation>
    <scope>IDENTIFICATION</scope>
</reference>
<dbReference type="SMART" id="SM00337">
    <property type="entry name" value="BCL"/>
    <property type="match status" value="1"/>
</dbReference>
<keyword evidence="4" id="KW-1133">Transmembrane helix</keyword>
<protein>
    <submittedName>
        <fullName evidence="7">Apoptosis regulator BAX</fullName>
    </submittedName>
</protein>
<evidence type="ECO:0000256" key="4">
    <source>
        <dbReference type="SAM" id="Phobius"/>
    </source>
</evidence>
<dbReference type="PANTHER" id="PTHR11256">
    <property type="entry name" value="BCL-2 RELATED"/>
    <property type="match status" value="1"/>
</dbReference>
<dbReference type="PANTHER" id="PTHR11256:SF21">
    <property type="entry name" value="BCL-2 BCL-2 HOMOLOGY REGION 1-3 DOMAIN-CONTAINING PROTEIN"/>
    <property type="match status" value="1"/>
</dbReference>
<accession>A0A6P7T700</accession>
<dbReference type="Proteomes" id="UP000515154">
    <property type="component" value="Linkage group LG16"/>
</dbReference>
<feature type="compositionally biased region" description="Polar residues" evidence="3">
    <location>
        <begin position="51"/>
        <end position="62"/>
    </location>
</feature>
<sequence>MEQNMDNTLSDVYTPPDATSTVLSELSLMSLHSNDDCLPPDRESETDLADSVQNEPTHPSETRLQGDYLLKSFVNEQIYKEGLEVPSDETIDKDYGKKQEAHALGRDLRRLADAFEQSYERKEVKKKASTCNLDINSYSEFSRILKSLFTNGGITHSRIIVLFFFCSDFAIRTLKECSQRFTRFINWFFQFLSDYVYEWVELHGGWFAVLNPTHYNKYIMLSTVVACMLAIGIYRWMKR</sequence>
<dbReference type="InterPro" id="IPR002475">
    <property type="entry name" value="Bcl2-like"/>
</dbReference>
<keyword evidence="4" id="KW-0812">Transmembrane</keyword>
<dbReference type="AlphaFoldDB" id="A0A6P7T700"/>
<gene>
    <name evidence="7" type="primary">LOC115220558</name>
</gene>
<evidence type="ECO:0000256" key="3">
    <source>
        <dbReference type="SAM" id="MobiDB-lite"/>
    </source>
</evidence>
<feature type="domain" description="Bcl-2 Bcl-2 homology region 1-3" evidence="5">
    <location>
        <begin position="108"/>
        <end position="206"/>
    </location>
</feature>
<evidence type="ECO:0000313" key="7">
    <source>
        <dbReference type="RefSeq" id="XP_029646564.1"/>
    </source>
</evidence>
<dbReference type="GO" id="GO:0001836">
    <property type="term" value="P:release of cytochrome c from mitochondria"/>
    <property type="evidence" value="ECO:0007669"/>
    <property type="project" value="TreeGrafter"/>
</dbReference>
<name>A0A6P7T700_9MOLL</name>
<dbReference type="RefSeq" id="XP_029646564.1">
    <property type="nucleotide sequence ID" value="XM_029790704.2"/>
</dbReference>
<evidence type="ECO:0000256" key="2">
    <source>
        <dbReference type="ARBA" id="ARBA00022703"/>
    </source>
</evidence>
<dbReference type="InterPro" id="IPR026298">
    <property type="entry name" value="Bcl-2_fam"/>
</dbReference>
<dbReference type="SUPFAM" id="SSF56854">
    <property type="entry name" value="Bcl-2 inhibitors of programmed cell death"/>
    <property type="match status" value="1"/>
</dbReference>
<feature type="transmembrane region" description="Helical" evidence="4">
    <location>
        <begin position="218"/>
        <end position="237"/>
    </location>
</feature>
<dbReference type="InterPro" id="IPR046371">
    <property type="entry name" value="Bcl-2_BH1-3"/>
</dbReference>
<organism evidence="6 7">
    <name type="scientific">Octopus sinensis</name>
    <name type="common">East Asian common octopus</name>
    <dbReference type="NCBI Taxonomy" id="2607531"/>
    <lineage>
        <taxon>Eukaryota</taxon>
        <taxon>Metazoa</taxon>
        <taxon>Spiralia</taxon>
        <taxon>Lophotrochozoa</taxon>
        <taxon>Mollusca</taxon>
        <taxon>Cephalopoda</taxon>
        <taxon>Coleoidea</taxon>
        <taxon>Octopodiformes</taxon>
        <taxon>Octopoda</taxon>
        <taxon>Incirrata</taxon>
        <taxon>Octopodidae</taxon>
        <taxon>Octopus</taxon>
    </lineage>
</organism>
<keyword evidence="4" id="KW-0472">Membrane</keyword>
<dbReference type="GO" id="GO:0051400">
    <property type="term" value="F:BH domain binding"/>
    <property type="evidence" value="ECO:0007669"/>
    <property type="project" value="TreeGrafter"/>
</dbReference>
<comment type="similarity">
    <text evidence="1">Belongs to the Bcl-2 family.</text>
</comment>
<dbReference type="Gene3D" id="1.10.437.10">
    <property type="entry name" value="Blc2-like"/>
    <property type="match status" value="1"/>
</dbReference>
<feature type="region of interest" description="Disordered" evidence="3">
    <location>
        <begin position="32"/>
        <end position="62"/>
    </location>
</feature>
<feature type="compositionally biased region" description="Basic and acidic residues" evidence="3">
    <location>
        <begin position="33"/>
        <end position="45"/>
    </location>
</feature>
<evidence type="ECO:0000259" key="5">
    <source>
        <dbReference type="SMART" id="SM00337"/>
    </source>
</evidence>
<evidence type="ECO:0000256" key="1">
    <source>
        <dbReference type="ARBA" id="ARBA00009458"/>
    </source>
</evidence>
<dbReference type="InterPro" id="IPR036834">
    <property type="entry name" value="Bcl-2-like_sf"/>
</dbReference>
<keyword evidence="2" id="KW-0053">Apoptosis</keyword>
<dbReference type="KEGG" id="osn:115220558"/>
<dbReference type="PROSITE" id="PS50062">
    <property type="entry name" value="BCL2_FAMILY"/>
    <property type="match status" value="1"/>
</dbReference>
<dbReference type="GO" id="GO:0005741">
    <property type="term" value="C:mitochondrial outer membrane"/>
    <property type="evidence" value="ECO:0007669"/>
    <property type="project" value="TreeGrafter"/>
</dbReference>
<dbReference type="GO" id="GO:0008630">
    <property type="term" value="P:intrinsic apoptotic signaling pathway in response to DNA damage"/>
    <property type="evidence" value="ECO:0007669"/>
    <property type="project" value="TreeGrafter"/>
</dbReference>
<dbReference type="GO" id="GO:0097192">
    <property type="term" value="P:extrinsic apoptotic signaling pathway in absence of ligand"/>
    <property type="evidence" value="ECO:0007669"/>
    <property type="project" value="TreeGrafter"/>
</dbReference>
<dbReference type="GO" id="GO:0042981">
    <property type="term" value="P:regulation of apoptotic process"/>
    <property type="evidence" value="ECO:0007669"/>
    <property type="project" value="InterPro"/>
</dbReference>
<proteinExistence type="inferred from homology"/>